<sequence length="120" mass="11992">MGVVPRPVPSLRAYGVCVSLGVRASTVRRYGSRGGGRRADAAPYAPTQVARCPACLCGVTAAADGMSAQPEAEACEPSAEGNAVPVPVSATVSRKDSPCSGPVRPAAPPGYAEARSAPSP</sequence>
<proteinExistence type="predicted"/>
<protein>
    <submittedName>
        <fullName evidence="2">Uncharacterized protein</fullName>
    </submittedName>
</protein>
<dbReference type="Proteomes" id="UP001500728">
    <property type="component" value="Unassembled WGS sequence"/>
</dbReference>
<organism evidence="2 3">
    <name type="scientific">Streptomyces labedae</name>
    <dbReference type="NCBI Taxonomy" id="285569"/>
    <lineage>
        <taxon>Bacteria</taxon>
        <taxon>Bacillati</taxon>
        <taxon>Actinomycetota</taxon>
        <taxon>Actinomycetes</taxon>
        <taxon>Kitasatosporales</taxon>
        <taxon>Streptomycetaceae</taxon>
        <taxon>Streptomyces</taxon>
    </lineage>
</organism>
<gene>
    <name evidence="2" type="ORF">GCM10010469_41800</name>
</gene>
<evidence type="ECO:0000313" key="3">
    <source>
        <dbReference type="Proteomes" id="UP001500728"/>
    </source>
</evidence>
<accession>A0ABP6R324</accession>
<reference evidence="3" key="1">
    <citation type="journal article" date="2019" name="Int. J. Syst. Evol. Microbiol.">
        <title>The Global Catalogue of Microorganisms (GCM) 10K type strain sequencing project: providing services to taxonomists for standard genome sequencing and annotation.</title>
        <authorList>
            <consortium name="The Broad Institute Genomics Platform"/>
            <consortium name="The Broad Institute Genome Sequencing Center for Infectious Disease"/>
            <person name="Wu L."/>
            <person name="Ma J."/>
        </authorList>
    </citation>
    <scope>NUCLEOTIDE SEQUENCE [LARGE SCALE GENOMIC DNA]</scope>
    <source>
        <strain evidence="3">JCM 9381</strain>
    </source>
</reference>
<dbReference type="EMBL" id="BAAAUW010000020">
    <property type="protein sequence ID" value="GAA3268291.1"/>
    <property type="molecule type" value="Genomic_DNA"/>
</dbReference>
<comment type="caution">
    <text evidence="2">The sequence shown here is derived from an EMBL/GenBank/DDBJ whole genome shotgun (WGS) entry which is preliminary data.</text>
</comment>
<evidence type="ECO:0000313" key="2">
    <source>
        <dbReference type="EMBL" id="GAA3268291.1"/>
    </source>
</evidence>
<feature type="region of interest" description="Disordered" evidence="1">
    <location>
        <begin position="77"/>
        <end position="120"/>
    </location>
</feature>
<name>A0ABP6R324_9ACTN</name>
<evidence type="ECO:0000256" key="1">
    <source>
        <dbReference type="SAM" id="MobiDB-lite"/>
    </source>
</evidence>
<keyword evidence="3" id="KW-1185">Reference proteome</keyword>